<organism evidence="1 2">
    <name type="scientific">Vespula pensylvanica</name>
    <name type="common">Western yellow jacket</name>
    <name type="synonym">Wasp</name>
    <dbReference type="NCBI Taxonomy" id="30213"/>
    <lineage>
        <taxon>Eukaryota</taxon>
        <taxon>Metazoa</taxon>
        <taxon>Ecdysozoa</taxon>
        <taxon>Arthropoda</taxon>
        <taxon>Hexapoda</taxon>
        <taxon>Insecta</taxon>
        <taxon>Pterygota</taxon>
        <taxon>Neoptera</taxon>
        <taxon>Endopterygota</taxon>
        <taxon>Hymenoptera</taxon>
        <taxon>Apocrita</taxon>
        <taxon>Aculeata</taxon>
        <taxon>Vespoidea</taxon>
        <taxon>Vespidae</taxon>
        <taxon>Vespinae</taxon>
        <taxon>Vespula</taxon>
    </lineage>
</organism>
<evidence type="ECO:0000313" key="2">
    <source>
        <dbReference type="Proteomes" id="UP000600918"/>
    </source>
</evidence>
<keyword evidence="2" id="KW-1185">Reference proteome</keyword>
<name>A0A834KJA2_VESPE</name>
<dbReference type="AlphaFoldDB" id="A0A834KJA2"/>
<dbReference type="EMBL" id="JACSDY010000014">
    <property type="protein sequence ID" value="KAF7409029.1"/>
    <property type="molecule type" value="Genomic_DNA"/>
</dbReference>
<protein>
    <submittedName>
        <fullName evidence="1">Uncharacterized protein</fullName>
    </submittedName>
</protein>
<gene>
    <name evidence="1" type="ORF">H0235_013881</name>
</gene>
<comment type="caution">
    <text evidence="1">The sequence shown here is derived from an EMBL/GenBank/DDBJ whole genome shotgun (WGS) entry which is preliminary data.</text>
</comment>
<proteinExistence type="predicted"/>
<dbReference type="Proteomes" id="UP000600918">
    <property type="component" value="Unassembled WGS sequence"/>
</dbReference>
<accession>A0A834KJA2</accession>
<evidence type="ECO:0000313" key="1">
    <source>
        <dbReference type="EMBL" id="KAF7409029.1"/>
    </source>
</evidence>
<sequence>MVMKGRKAPVSVALPAGNLVETFYQGRGRSSPFIFWAFDESDMPDIPHWNSRVTMLTASSRLVQSQDFYEFTSVFLKNRNVLGYIKGNYPRNVAKLPIGSITCGMAN</sequence>
<reference evidence="1" key="1">
    <citation type="journal article" date="2020" name="G3 (Bethesda)">
        <title>High-Quality Assemblies for Three Invasive Social Wasps from the &lt;i&gt;Vespula&lt;/i&gt; Genus.</title>
        <authorList>
            <person name="Harrop T.W.R."/>
            <person name="Guhlin J."/>
            <person name="McLaughlin G.M."/>
            <person name="Permina E."/>
            <person name="Stockwell P."/>
            <person name="Gilligan J."/>
            <person name="Le Lec M.F."/>
            <person name="Gruber M.A.M."/>
            <person name="Quinn O."/>
            <person name="Lovegrove M."/>
            <person name="Duncan E.J."/>
            <person name="Remnant E.J."/>
            <person name="Van Eeckhoven J."/>
            <person name="Graham B."/>
            <person name="Knapp R.A."/>
            <person name="Langford K.W."/>
            <person name="Kronenberg Z."/>
            <person name="Press M.O."/>
            <person name="Eacker S.M."/>
            <person name="Wilson-Rankin E.E."/>
            <person name="Purcell J."/>
            <person name="Lester P.J."/>
            <person name="Dearden P.K."/>
        </authorList>
    </citation>
    <scope>NUCLEOTIDE SEQUENCE</scope>
    <source>
        <strain evidence="1">Volc-1</strain>
    </source>
</reference>